<dbReference type="GO" id="GO:0007165">
    <property type="term" value="P:signal transduction"/>
    <property type="evidence" value="ECO:0007669"/>
    <property type="project" value="InterPro"/>
</dbReference>
<dbReference type="GO" id="GO:0016020">
    <property type="term" value="C:membrane"/>
    <property type="evidence" value="ECO:0007669"/>
    <property type="project" value="InterPro"/>
</dbReference>
<keyword evidence="1" id="KW-0812">Transmembrane</keyword>
<comment type="caution">
    <text evidence="6">The sequence shown here is derived from an EMBL/GenBank/DDBJ whole genome shotgun (WGS) entry which is preliminary data.</text>
</comment>
<dbReference type="SMART" id="SM00267">
    <property type="entry name" value="GGDEF"/>
    <property type="match status" value="1"/>
</dbReference>
<dbReference type="InterPro" id="IPR035919">
    <property type="entry name" value="EAL_sf"/>
</dbReference>
<dbReference type="PROSITE" id="PS50885">
    <property type="entry name" value="HAMP"/>
    <property type="match status" value="1"/>
</dbReference>
<dbReference type="PROSITE" id="PS50883">
    <property type="entry name" value="EAL"/>
    <property type="match status" value="1"/>
</dbReference>
<dbReference type="InterPro" id="IPR001633">
    <property type="entry name" value="EAL_dom"/>
</dbReference>
<feature type="transmembrane region" description="Helical" evidence="1">
    <location>
        <begin position="154"/>
        <end position="181"/>
    </location>
</feature>
<dbReference type="CDD" id="cd06225">
    <property type="entry name" value="HAMP"/>
    <property type="match status" value="1"/>
</dbReference>
<evidence type="ECO:0000259" key="3">
    <source>
        <dbReference type="PROSITE" id="PS50883"/>
    </source>
</evidence>
<dbReference type="Pfam" id="PF00672">
    <property type="entry name" value="HAMP"/>
    <property type="match status" value="1"/>
</dbReference>
<dbReference type="Gene3D" id="3.30.450.20">
    <property type="entry name" value="PAS domain"/>
    <property type="match status" value="1"/>
</dbReference>
<dbReference type="EMBL" id="SMAO01000010">
    <property type="protein sequence ID" value="TCT19014.1"/>
    <property type="molecule type" value="Genomic_DNA"/>
</dbReference>
<organism evidence="6 7">
    <name type="scientific">Thiobaca trueperi</name>
    <dbReference type="NCBI Taxonomy" id="127458"/>
    <lineage>
        <taxon>Bacteria</taxon>
        <taxon>Pseudomonadati</taxon>
        <taxon>Pseudomonadota</taxon>
        <taxon>Gammaproteobacteria</taxon>
        <taxon>Chromatiales</taxon>
        <taxon>Chromatiaceae</taxon>
        <taxon>Thiobaca</taxon>
    </lineage>
</organism>
<feature type="domain" description="HAMP" evidence="4">
    <location>
        <begin position="178"/>
        <end position="232"/>
    </location>
</feature>
<dbReference type="PANTHER" id="PTHR44757:SF2">
    <property type="entry name" value="BIOFILM ARCHITECTURE MAINTENANCE PROTEIN MBAA"/>
    <property type="match status" value="1"/>
</dbReference>
<evidence type="ECO:0000259" key="4">
    <source>
        <dbReference type="PROSITE" id="PS50885"/>
    </source>
</evidence>
<accession>A0A4R3MRY7</accession>
<dbReference type="PANTHER" id="PTHR44757">
    <property type="entry name" value="DIGUANYLATE CYCLASE DGCP"/>
    <property type="match status" value="1"/>
</dbReference>
<feature type="domain" description="GGDEF" evidence="5">
    <location>
        <begin position="397"/>
        <end position="531"/>
    </location>
</feature>
<protein>
    <submittedName>
        <fullName evidence="6">PAS domain S-box-containing protein/diguanylate cyclase (GGDEF)-like protein</fullName>
    </submittedName>
</protein>
<dbReference type="GO" id="GO:0006355">
    <property type="term" value="P:regulation of DNA-templated transcription"/>
    <property type="evidence" value="ECO:0007669"/>
    <property type="project" value="InterPro"/>
</dbReference>
<dbReference type="AlphaFoldDB" id="A0A4R3MRY7"/>
<dbReference type="SMART" id="SM00304">
    <property type="entry name" value="HAMP"/>
    <property type="match status" value="1"/>
</dbReference>
<dbReference type="Pfam" id="PF00563">
    <property type="entry name" value="EAL"/>
    <property type="match status" value="1"/>
</dbReference>
<dbReference type="NCBIfam" id="TIGR00254">
    <property type="entry name" value="GGDEF"/>
    <property type="match status" value="1"/>
</dbReference>
<name>A0A4R3MRY7_9GAMM</name>
<dbReference type="InterPro" id="IPR029787">
    <property type="entry name" value="Nucleotide_cyclase"/>
</dbReference>
<feature type="transmembrane region" description="Helical" evidence="1">
    <location>
        <begin position="12"/>
        <end position="38"/>
    </location>
</feature>
<dbReference type="Proteomes" id="UP000295717">
    <property type="component" value="Unassembled WGS sequence"/>
</dbReference>
<dbReference type="SUPFAM" id="SSF55073">
    <property type="entry name" value="Nucleotide cyclase"/>
    <property type="match status" value="1"/>
</dbReference>
<sequence>MKPLRSRWHGSLLVRTGAVLVGVFLVLGAVTVTAGLHATKLRLQESSRQRLQQLLDTVESTASVACFANDEVLAGELASGLLKNSEVLSVTILAGDAELVSHQRHVSAQTDPDEAPAAPLVRDIHSPFDPGQRVGQLRLVPNHALIRQTMRHELIAALLQMALQLTVAALAVMAAMLMWIIRPIASISSTLHAMDATRGERLSVPLHHSRSEIGQLVTDVNHLADRLVQTLEEERALRLQREFEERRYHAIFDNAQTGLFLLNTAGALNSWNPSFARLLHLPPAASPAGLSLQALGWKTPERVRSLLRNCLNRPSSTSADLDYCAPDGANLWLHLVLTPIDTDALQGVLHDVTALKEAEASARRQAVTDPLTGIANRRGLEQRLGDLAQACAHGQISGFALMLVDFDNFKRINDGFGLPAGDEILKEATQRLCACVKSTDVVARLGADQFALLLSNLYQGEDAEGVALRVLHSLQQHYFIAGSPLKLHVSIGIAFYPRDATGDLPRLLLNAEFALDHAKAEGGNGMHFFNPELAAAAERRRQLENDLRMAIREEQFVLFFQPIVDLLESRISGAEVLIRWNHPQRGLVSPNEFIPLAEDTGLIIDIGLWALEASGRQLARWRTEGRELSLSLNVSGRQIPAGLPVEVLRDALYRLGFRSEFLALEITEGVLLDDVEGALNWLTAVRSQGFSIYLDDFGTGYSSLSYLKRFPVDRLKVDRSFVRDIDKDPSDRALVEAIVAMARSLSLEVVAEGVEEAEHVRLLHAMGCRYLQGFYFSPPVPLETFDDIHDQLPDMLGNALQGFLRDTS</sequence>
<keyword evidence="7" id="KW-1185">Reference proteome</keyword>
<dbReference type="Gene3D" id="3.30.70.270">
    <property type="match status" value="1"/>
</dbReference>
<evidence type="ECO:0000313" key="6">
    <source>
        <dbReference type="EMBL" id="TCT19014.1"/>
    </source>
</evidence>
<dbReference type="InterPro" id="IPR000014">
    <property type="entry name" value="PAS"/>
</dbReference>
<dbReference type="SUPFAM" id="SSF141868">
    <property type="entry name" value="EAL domain-like"/>
    <property type="match status" value="1"/>
</dbReference>
<evidence type="ECO:0000259" key="5">
    <source>
        <dbReference type="PROSITE" id="PS50887"/>
    </source>
</evidence>
<feature type="domain" description="EAL" evidence="3">
    <location>
        <begin position="540"/>
        <end position="793"/>
    </location>
</feature>
<dbReference type="InterPro" id="IPR003660">
    <property type="entry name" value="HAMP_dom"/>
</dbReference>
<dbReference type="RefSeq" id="WP_165903461.1">
    <property type="nucleotide sequence ID" value="NZ_SMAO01000010.1"/>
</dbReference>
<dbReference type="InterPro" id="IPR000160">
    <property type="entry name" value="GGDEF_dom"/>
</dbReference>
<evidence type="ECO:0000256" key="1">
    <source>
        <dbReference type="SAM" id="Phobius"/>
    </source>
</evidence>
<dbReference type="PROSITE" id="PS50887">
    <property type="entry name" value="GGDEF"/>
    <property type="match status" value="1"/>
</dbReference>
<dbReference type="CDD" id="cd01948">
    <property type="entry name" value="EAL"/>
    <property type="match status" value="1"/>
</dbReference>
<dbReference type="Pfam" id="PF00990">
    <property type="entry name" value="GGDEF"/>
    <property type="match status" value="1"/>
</dbReference>
<keyword evidence="1" id="KW-0472">Membrane</keyword>
<evidence type="ECO:0000259" key="2">
    <source>
        <dbReference type="PROSITE" id="PS50112"/>
    </source>
</evidence>
<dbReference type="NCBIfam" id="TIGR00229">
    <property type="entry name" value="sensory_box"/>
    <property type="match status" value="1"/>
</dbReference>
<reference evidence="6 7" key="1">
    <citation type="submission" date="2019-03" db="EMBL/GenBank/DDBJ databases">
        <title>Genomic Encyclopedia of Type Strains, Phase IV (KMG-IV): sequencing the most valuable type-strain genomes for metagenomic binning, comparative biology and taxonomic classification.</title>
        <authorList>
            <person name="Goeker M."/>
        </authorList>
    </citation>
    <scope>NUCLEOTIDE SEQUENCE [LARGE SCALE GENOMIC DNA]</scope>
    <source>
        <strain evidence="6 7">DSM 13587</strain>
    </source>
</reference>
<dbReference type="InterPro" id="IPR052155">
    <property type="entry name" value="Biofilm_reg_signaling"/>
</dbReference>
<proteinExistence type="predicted"/>
<dbReference type="PROSITE" id="PS50112">
    <property type="entry name" value="PAS"/>
    <property type="match status" value="1"/>
</dbReference>
<dbReference type="Gene3D" id="3.20.20.450">
    <property type="entry name" value="EAL domain"/>
    <property type="match status" value="1"/>
</dbReference>
<keyword evidence="1" id="KW-1133">Transmembrane helix</keyword>
<dbReference type="Pfam" id="PF00989">
    <property type="entry name" value="PAS"/>
    <property type="match status" value="1"/>
</dbReference>
<feature type="domain" description="PAS" evidence="2">
    <location>
        <begin position="244"/>
        <end position="283"/>
    </location>
</feature>
<dbReference type="SMART" id="SM00052">
    <property type="entry name" value="EAL"/>
    <property type="match status" value="1"/>
</dbReference>
<gene>
    <name evidence="6" type="ORF">EDC35_11061</name>
</gene>
<dbReference type="InterPro" id="IPR013767">
    <property type="entry name" value="PAS_fold"/>
</dbReference>
<dbReference type="SMART" id="SM00091">
    <property type="entry name" value="PAS"/>
    <property type="match status" value="1"/>
</dbReference>
<dbReference type="InterPro" id="IPR043128">
    <property type="entry name" value="Rev_trsase/Diguanyl_cyclase"/>
</dbReference>
<dbReference type="Gene3D" id="6.10.340.10">
    <property type="match status" value="1"/>
</dbReference>
<dbReference type="InterPro" id="IPR035965">
    <property type="entry name" value="PAS-like_dom_sf"/>
</dbReference>
<evidence type="ECO:0000313" key="7">
    <source>
        <dbReference type="Proteomes" id="UP000295717"/>
    </source>
</evidence>
<dbReference type="SUPFAM" id="SSF55785">
    <property type="entry name" value="PYP-like sensor domain (PAS domain)"/>
    <property type="match status" value="1"/>
</dbReference>
<dbReference type="CDD" id="cd00130">
    <property type="entry name" value="PAS"/>
    <property type="match status" value="1"/>
</dbReference>
<dbReference type="CDD" id="cd01949">
    <property type="entry name" value="GGDEF"/>
    <property type="match status" value="1"/>
</dbReference>